<keyword evidence="9" id="KW-0378">Hydrolase</keyword>
<comment type="similarity">
    <text evidence="3">Belongs to the RNase H family.</text>
</comment>
<dbReference type="GO" id="GO:0004523">
    <property type="term" value="F:RNA-DNA hybrid ribonuclease activity"/>
    <property type="evidence" value="ECO:0007669"/>
    <property type="project" value="UniProtKB-EC"/>
</dbReference>
<dbReference type="GO" id="GO:0003676">
    <property type="term" value="F:nucleic acid binding"/>
    <property type="evidence" value="ECO:0007669"/>
    <property type="project" value="InterPro"/>
</dbReference>
<evidence type="ECO:0000256" key="7">
    <source>
        <dbReference type="ARBA" id="ARBA00022723"/>
    </source>
</evidence>
<evidence type="ECO:0000313" key="13">
    <source>
        <dbReference type="EMBL" id="PXY82322.1"/>
    </source>
</evidence>
<evidence type="ECO:0000256" key="3">
    <source>
        <dbReference type="ARBA" id="ARBA00005300"/>
    </source>
</evidence>
<organism evidence="13 14">
    <name type="scientific">Bifidobacterium asteroides</name>
    <dbReference type="NCBI Taxonomy" id="1684"/>
    <lineage>
        <taxon>Bacteria</taxon>
        <taxon>Bacillati</taxon>
        <taxon>Actinomycetota</taxon>
        <taxon>Actinomycetes</taxon>
        <taxon>Bifidobacteriales</taxon>
        <taxon>Bifidobacteriaceae</taxon>
        <taxon>Bifidobacterium</taxon>
    </lineage>
</organism>
<dbReference type="Pfam" id="PF00075">
    <property type="entry name" value="RNase_H"/>
    <property type="match status" value="1"/>
</dbReference>
<evidence type="ECO:0000256" key="8">
    <source>
        <dbReference type="ARBA" id="ARBA00022759"/>
    </source>
</evidence>
<dbReference type="EC" id="3.1.26.4" evidence="5"/>
<evidence type="ECO:0000256" key="6">
    <source>
        <dbReference type="ARBA" id="ARBA00022722"/>
    </source>
</evidence>
<evidence type="ECO:0000256" key="10">
    <source>
        <dbReference type="ARBA" id="ARBA00022842"/>
    </source>
</evidence>
<evidence type="ECO:0000256" key="1">
    <source>
        <dbReference type="ARBA" id="ARBA00000077"/>
    </source>
</evidence>
<dbReference type="RefSeq" id="WP_110452525.1">
    <property type="nucleotide sequence ID" value="NZ_QGLL01000008.1"/>
</dbReference>
<dbReference type="InterPro" id="IPR036397">
    <property type="entry name" value="RNaseH_sf"/>
</dbReference>
<evidence type="ECO:0000256" key="11">
    <source>
        <dbReference type="SAM" id="MobiDB-lite"/>
    </source>
</evidence>
<dbReference type="SUPFAM" id="SSF53098">
    <property type="entry name" value="Ribonuclease H-like"/>
    <property type="match status" value="1"/>
</dbReference>
<comment type="caution">
    <text evidence="13">The sequence shown here is derived from an EMBL/GenBank/DDBJ whole genome shotgun (WGS) entry which is preliminary data.</text>
</comment>
<dbReference type="OrthoDB" id="7845843at2"/>
<keyword evidence="8" id="KW-0255">Endonuclease</keyword>
<evidence type="ECO:0000313" key="14">
    <source>
        <dbReference type="Proteomes" id="UP000247744"/>
    </source>
</evidence>
<feature type="compositionally biased region" description="Polar residues" evidence="11">
    <location>
        <begin position="1"/>
        <end position="20"/>
    </location>
</feature>
<evidence type="ECO:0000256" key="9">
    <source>
        <dbReference type="ARBA" id="ARBA00022801"/>
    </source>
</evidence>
<dbReference type="Gene3D" id="3.30.420.10">
    <property type="entry name" value="Ribonuclease H-like superfamily/Ribonuclease H"/>
    <property type="match status" value="1"/>
</dbReference>
<feature type="region of interest" description="Disordered" evidence="11">
    <location>
        <begin position="215"/>
        <end position="326"/>
    </location>
</feature>
<dbReference type="InterPro" id="IPR002156">
    <property type="entry name" value="RNaseH_domain"/>
</dbReference>
<evidence type="ECO:0000256" key="5">
    <source>
        <dbReference type="ARBA" id="ARBA00012180"/>
    </source>
</evidence>
<dbReference type="InterPro" id="IPR022892">
    <property type="entry name" value="RNaseHI"/>
</dbReference>
<dbReference type="PANTHER" id="PTHR10642">
    <property type="entry name" value="RIBONUCLEASE H1"/>
    <property type="match status" value="1"/>
</dbReference>
<dbReference type="PROSITE" id="PS50879">
    <property type="entry name" value="RNASE_H_1"/>
    <property type="match status" value="1"/>
</dbReference>
<proteinExistence type="inferred from homology"/>
<evidence type="ECO:0000259" key="12">
    <source>
        <dbReference type="PROSITE" id="PS50879"/>
    </source>
</evidence>
<feature type="domain" description="RNase H type-1" evidence="12">
    <location>
        <begin position="3"/>
        <end position="145"/>
    </location>
</feature>
<feature type="region of interest" description="Disordered" evidence="11">
    <location>
        <begin position="1"/>
        <end position="25"/>
    </location>
</feature>
<keyword evidence="6" id="KW-0540">Nuclease</keyword>
<sequence length="368" mass="39109">MTNGKNLVVSTDGSALSNPNGPMGWAWADHEDGDADAGGASNGTNQIGELCAVLQALRAHPGERPLVIETDSQYAINCSTTWVPGWKKKGWKNSQGRPVKNRPLIEAIDREIQIRPGSVRFVWVKGHAGDVFNEKVDTLARGYATAAGRGDREGCMPIEGWRSLLASPYAKGTQVPSAVKAELDGGLQVLDKLGRKKAGLDQEEQKDLAETAIESEAVDADQAESVKETFPGSPKAQDVEESQITAATGSEPSDYQQTADAEDDATPEAVDGTPAPDLPDGQEDEVSSAFDNTSDTDPVAREAKNSGARGLRASGRIRITPPPSGSSMFTGHDLHIVGSIDLDAAIDPDGYVTIREAPFRLHAIEVED</sequence>
<comment type="catalytic activity">
    <reaction evidence="1">
        <text>Endonucleolytic cleavage to 5'-phosphomonoester.</text>
        <dbReference type="EC" id="3.1.26.4"/>
    </reaction>
</comment>
<dbReference type="InterPro" id="IPR050092">
    <property type="entry name" value="RNase_H"/>
</dbReference>
<dbReference type="GO" id="GO:0043137">
    <property type="term" value="P:DNA replication, removal of RNA primer"/>
    <property type="evidence" value="ECO:0007669"/>
    <property type="project" value="TreeGrafter"/>
</dbReference>
<dbReference type="PANTHER" id="PTHR10642:SF26">
    <property type="entry name" value="RIBONUCLEASE H1"/>
    <property type="match status" value="1"/>
</dbReference>
<feature type="compositionally biased region" description="Polar residues" evidence="11">
    <location>
        <begin position="242"/>
        <end position="257"/>
    </location>
</feature>
<dbReference type="Proteomes" id="UP000247744">
    <property type="component" value="Unassembled WGS sequence"/>
</dbReference>
<keyword evidence="7" id="KW-0479">Metal-binding</keyword>
<evidence type="ECO:0000256" key="2">
    <source>
        <dbReference type="ARBA" id="ARBA00001946"/>
    </source>
</evidence>
<name>A0A318M2I5_9BIFI</name>
<dbReference type="AlphaFoldDB" id="A0A318M2I5"/>
<dbReference type="InterPro" id="IPR012337">
    <property type="entry name" value="RNaseH-like_sf"/>
</dbReference>
<comment type="subunit">
    <text evidence="4">Monomer.</text>
</comment>
<accession>A0A318M2I5</accession>
<keyword evidence="10" id="KW-0460">Magnesium</keyword>
<dbReference type="CDD" id="cd09278">
    <property type="entry name" value="RNase_HI_prokaryote_like"/>
    <property type="match status" value="1"/>
</dbReference>
<gene>
    <name evidence="13" type="ORF">DKK75_06015</name>
</gene>
<evidence type="ECO:0000256" key="4">
    <source>
        <dbReference type="ARBA" id="ARBA00011245"/>
    </source>
</evidence>
<comment type="cofactor">
    <cofactor evidence="2">
        <name>Mg(2+)</name>
        <dbReference type="ChEBI" id="CHEBI:18420"/>
    </cofactor>
</comment>
<reference evidence="13 14" key="1">
    <citation type="submission" date="2018-05" db="EMBL/GenBank/DDBJ databases">
        <title>Reference genomes for bee gut microbiota database.</title>
        <authorList>
            <person name="Ellegaard K.M."/>
        </authorList>
    </citation>
    <scope>NUCLEOTIDE SEQUENCE [LARGE SCALE GENOMIC DNA]</scope>
    <source>
        <strain evidence="13 14">ESL0200</strain>
    </source>
</reference>
<protein>
    <recommendedName>
        <fullName evidence="5">ribonuclease H</fullName>
        <ecNumber evidence="5">3.1.26.4</ecNumber>
    </recommendedName>
</protein>
<dbReference type="EMBL" id="QGLL01000008">
    <property type="protein sequence ID" value="PXY82322.1"/>
    <property type="molecule type" value="Genomic_DNA"/>
</dbReference>
<dbReference type="GO" id="GO:0046872">
    <property type="term" value="F:metal ion binding"/>
    <property type="evidence" value="ECO:0007669"/>
    <property type="project" value="UniProtKB-KW"/>
</dbReference>